<evidence type="ECO:0000313" key="2">
    <source>
        <dbReference type="EMBL" id="GAA5192392.1"/>
    </source>
</evidence>
<evidence type="ECO:0008006" key="4">
    <source>
        <dbReference type="Google" id="ProtNLM"/>
    </source>
</evidence>
<gene>
    <name evidence="2" type="ORF">GCM10023322_51890</name>
</gene>
<dbReference type="EMBL" id="BAABJQ010000017">
    <property type="protein sequence ID" value="GAA5192392.1"/>
    <property type="molecule type" value="Genomic_DNA"/>
</dbReference>
<dbReference type="Proteomes" id="UP001501570">
    <property type="component" value="Unassembled WGS sequence"/>
</dbReference>
<feature type="region of interest" description="Disordered" evidence="1">
    <location>
        <begin position="115"/>
        <end position="146"/>
    </location>
</feature>
<protein>
    <recommendedName>
        <fullName evidence="4">Type VII secretion protein EccB</fullName>
    </recommendedName>
</protein>
<accession>A0ABP9SAE7</accession>
<dbReference type="RefSeq" id="WP_345633850.1">
    <property type="nucleotide sequence ID" value="NZ_BAABJQ010000017.1"/>
</dbReference>
<proteinExistence type="predicted"/>
<evidence type="ECO:0000256" key="1">
    <source>
        <dbReference type="SAM" id="MobiDB-lite"/>
    </source>
</evidence>
<organism evidence="2 3">
    <name type="scientific">Rugosimonospora acidiphila</name>
    <dbReference type="NCBI Taxonomy" id="556531"/>
    <lineage>
        <taxon>Bacteria</taxon>
        <taxon>Bacillati</taxon>
        <taxon>Actinomycetota</taxon>
        <taxon>Actinomycetes</taxon>
        <taxon>Micromonosporales</taxon>
        <taxon>Micromonosporaceae</taxon>
        <taxon>Rugosimonospora</taxon>
    </lineage>
</organism>
<comment type="caution">
    <text evidence="2">The sequence shown here is derived from an EMBL/GenBank/DDBJ whole genome shotgun (WGS) entry which is preliminary data.</text>
</comment>
<sequence>MTTRTASPARGRTIVALAALAALFAAMLLVLSLGAGRAAAAPSAPYWVVPGQPGTTSDLTLPDVAQRLLGDGGQWPAIFNLNEGRTQPDGSTLTDPSQLHAGWVLVLPAGATSGEIRVGQPPTGAPGRQSPGAAVGSPSGAPPARPRVLGLQPAVAAGAGAAVLATVASATVAVVRLRRRERLASVAPAASGSRAALDGALRQLAAQATQAQVYAAVIGPDRVSLRLAPAVPEAPAPWQVRERGGVWEAPNWQLDPGGYPGGSGLPLLATVGTIGGELTVVNLGRAPGVVALTGDQAVAMSVVGGFLDEIGADPAAASVAITVVGPVPGTRLPAGRLRVAADVRELTDVFAPGTAAPDGLNPAQSLARELVVVTAPVGSVALERLGVLAARSDNTAAVLVVGDAPNAAWRFECADGGFLDVGVLGLHLDAPSSARNRPAS</sequence>
<feature type="compositionally biased region" description="Low complexity" evidence="1">
    <location>
        <begin position="130"/>
        <end position="139"/>
    </location>
</feature>
<name>A0ABP9SAE7_9ACTN</name>
<reference evidence="3" key="1">
    <citation type="journal article" date="2019" name="Int. J. Syst. Evol. Microbiol.">
        <title>The Global Catalogue of Microorganisms (GCM) 10K type strain sequencing project: providing services to taxonomists for standard genome sequencing and annotation.</title>
        <authorList>
            <consortium name="The Broad Institute Genomics Platform"/>
            <consortium name="The Broad Institute Genome Sequencing Center for Infectious Disease"/>
            <person name="Wu L."/>
            <person name="Ma J."/>
        </authorList>
    </citation>
    <scope>NUCLEOTIDE SEQUENCE [LARGE SCALE GENOMIC DNA]</scope>
    <source>
        <strain evidence="3">JCM 18304</strain>
    </source>
</reference>
<keyword evidence="3" id="KW-1185">Reference proteome</keyword>
<evidence type="ECO:0000313" key="3">
    <source>
        <dbReference type="Proteomes" id="UP001501570"/>
    </source>
</evidence>